<dbReference type="KEGG" id="acom:CEW83_08625"/>
<dbReference type="PANTHER" id="PTHR46401:SF2">
    <property type="entry name" value="GLYCOSYLTRANSFERASE WBBK-RELATED"/>
    <property type="match status" value="1"/>
</dbReference>
<dbReference type="GO" id="GO:0009103">
    <property type="term" value="P:lipopolysaccharide biosynthetic process"/>
    <property type="evidence" value="ECO:0007669"/>
    <property type="project" value="TreeGrafter"/>
</dbReference>
<dbReference type="InterPro" id="IPR028098">
    <property type="entry name" value="Glyco_trans_4-like_N"/>
</dbReference>
<dbReference type="SUPFAM" id="SSF53756">
    <property type="entry name" value="UDP-Glycosyltransferase/glycogen phosphorylase"/>
    <property type="match status" value="1"/>
</dbReference>
<reference evidence="4 5" key="1">
    <citation type="submission" date="2017-06" db="EMBL/GenBank/DDBJ databases">
        <title>Azoarcus.</title>
        <authorList>
            <person name="Woo J.-H."/>
            <person name="Kim H.-S."/>
        </authorList>
    </citation>
    <scope>NUCLEOTIDE SEQUENCE [LARGE SCALE GENOMIC DNA]</scope>
    <source>
        <strain evidence="4 5">TSPY31</strain>
    </source>
</reference>
<dbReference type="Gene3D" id="3.40.50.2000">
    <property type="entry name" value="Glycogen Phosphorylase B"/>
    <property type="match status" value="2"/>
</dbReference>
<proteinExistence type="predicted"/>
<dbReference type="Proteomes" id="UP000244930">
    <property type="component" value="Chromosome"/>
</dbReference>
<accession>A0A2U8GNP8</accession>
<feature type="domain" description="Glycosyl transferase family 1" evidence="2">
    <location>
        <begin position="175"/>
        <end position="326"/>
    </location>
</feature>
<organism evidence="4 5">
    <name type="scientific">Parazoarcus communis</name>
    <dbReference type="NCBI Taxonomy" id="41977"/>
    <lineage>
        <taxon>Bacteria</taxon>
        <taxon>Pseudomonadati</taxon>
        <taxon>Pseudomonadota</taxon>
        <taxon>Betaproteobacteria</taxon>
        <taxon>Rhodocyclales</taxon>
        <taxon>Zoogloeaceae</taxon>
        <taxon>Parazoarcus</taxon>
    </lineage>
</organism>
<sequence>MGGLWRRAMGDQRCVAKYQVFSDMRWPEKTGIGNVMTAMMDGCPSHAEVVDLDVQGRIGSPLSPLAVSRSLRGKALDGGVFWSAGFVPPLWSPVPSVVTVHDLTHLHFYSRAHALYYRHFFLPLYRRCEAVVCVSDYTRREFIEWSGMPAGRVHVVLNGVSPQFSANTETLGLPYRYVLYPGNHRSYKNLDRLVCAYARSGLRDMDVHLVMTGTENAELMNLARNEGVEAYVHFAGRLADVDLPRIYRGAEAIAFVSLYEGFGLPIVEAMASGVPVLTSNVSAMPEVAGDAALIVDPYSVDDIARALRQLMVEPGLRAELAGRGREQVRRFDWNASADALWSIVDDVVSAGGRCLQGAV</sequence>
<dbReference type="AlphaFoldDB" id="A0A2U8GNP8"/>
<evidence type="ECO:0000313" key="5">
    <source>
        <dbReference type="Proteomes" id="UP000244930"/>
    </source>
</evidence>
<dbReference type="GO" id="GO:0016757">
    <property type="term" value="F:glycosyltransferase activity"/>
    <property type="evidence" value="ECO:0007669"/>
    <property type="project" value="InterPro"/>
</dbReference>
<dbReference type="CDD" id="cd03809">
    <property type="entry name" value="GT4_MtfB-like"/>
    <property type="match status" value="1"/>
</dbReference>
<evidence type="ECO:0000259" key="3">
    <source>
        <dbReference type="Pfam" id="PF13439"/>
    </source>
</evidence>
<evidence type="ECO:0000259" key="2">
    <source>
        <dbReference type="Pfam" id="PF00534"/>
    </source>
</evidence>
<gene>
    <name evidence="4" type="ORF">CEW83_08625</name>
</gene>
<dbReference type="Pfam" id="PF13439">
    <property type="entry name" value="Glyco_transf_4"/>
    <property type="match status" value="1"/>
</dbReference>
<keyword evidence="1 4" id="KW-0808">Transferase</keyword>
<name>A0A2U8GNP8_9RHOO</name>
<keyword evidence="5" id="KW-1185">Reference proteome</keyword>
<feature type="domain" description="Glycosyltransferase subfamily 4-like N-terminal" evidence="3">
    <location>
        <begin position="81"/>
        <end position="163"/>
    </location>
</feature>
<dbReference type="PANTHER" id="PTHR46401">
    <property type="entry name" value="GLYCOSYLTRANSFERASE WBBK-RELATED"/>
    <property type="match status" value="1"/>
</dbReference>
<protein>
    <submittedName>
        <fullName evidence="4">Glycosyl transferase family 1</fullName>
    </submittedName>
</protein>
<dbReference type="InterPro" id="IPR001296">
    <property type="entry name" value="Glyco_trans_1"/>
</dbReference>
<dbReference type="Pfam" id="PF00534">
    <property type="entry name" value="Glycos_transf_1"/>
    <property type="match status" value="1"/>
</dbReference>
<evidence type="ECO:0000313" key="4">
    <source>
        <dbReference type="EMBL" id="AWI75272.1"/>
    </source>
</evidence>
<evidence type="ECO:0000256" key="1">
    <source>
        <dbReference type="ARBA" id="ARBA00022679"/>
    </source>
</evidence>
<dbReference type="EMBL" id="CP022187">
    <property type="protein sequence ID" value="AWI75272.1"/>
    <property type="molecule type" value="Genomic_DNA"/>
</dbReference>